<dbReference type="Gene3D" id="1.10.260.40">
    <property type="entry name" value="lambda repressor-like DNA-binding domains"/>
    <property type="match status" value="1"/>
</dbReference>
<dbReference type="InterPro" id="IPR003350">
    <property type="entry name" value="CUT_dom"/>
</dbReference>
<reference evidence="11" key="3">
    <citation type="submission" date="2015-06" db="UniProtKB">
        <authorList>
            <consortium name="EnsemblMetazoa"/>
        </authorList>
    </citation>
    <scope>IDENTIFICATION</scope>
</reference>
<sequence length="97" mass="11027">GHSAENDYMAPNNVNKNVENNQELDTFEITTKVKEVLQFHNLGQKLFGEAVLGLSQGSVSELLSKPKPWHMLSLKGREPFLKMHLWLLDPLSISRLK</sequence>
<comment type="subcellular location">
    <subcellularLocation>
        <location evidence="1">Nucleus</location>
    </subcellularLocation>
</comment>
<dbReference type="Proteomes" id="UP000015101">
    <property type="component" value="Unassembled WGS sequence"/>
</dbReference>
<dbReference type="Pfam" id="PF02376">
    <property type="entry name" value="CUT"/>
    <property type="match status" value="1"/>
</dbReference>
<dbReference type="RefSeq" id="XP_009009410.1">
    <property type="nucleotide sequence ID" value="XM_009011162.1"/>
</dbReference>
<dbReference type="AlphaFoldDB" id="T1EIM4"/>
<evidence type="ECO:0000256" key="4">
    <source>
        <dbReference type="ARBA" id="ARBA00023054"/>
    </source>
</evidence>
<dbReference type="EMBL" id="AMQM01000214">
    <property type="status" value="NOT_ANNOTATED_CDS"/>
    <property type="molecule type" value="Genomic_DNA"/>
</dbReference>
<dbReference type="eggNOG" id="KOG2252">
    <property type="taxonomic scope" value="Eukaryota"/>
</dbReference>
<dbReference type="GO" id="GO:0003677">
    <property type="term" value="F:DNA binding"/>
    <property type="evidence" value="ECO:0007669"/>
    <property type="project" value="UniProtKB-KW"/>
</dbReference>
<proteinExistence type="predicted"/>
<dbReference type="PROSITE" id="PS51042">
    <property type="entry name" value="CUT"/>
    <property type="match status" value="1"/>
</dbReference>
<evidence type="ECO:0000256" key="5">
    <source>
        <dbReference type="ARBA" id="ARBA00023125"/>
    </source>
</evidence>
<keyword evidence="12" id="KW-1185">Reference proteome</keyword>
<protein>
    <recommendedName>
        <fullName evidence="9">CUT domain-containing protein</fullName>
    </recommendedName>
</protein>
<organism evidence="11 12">
    <name type="scientific">Helobdella robusta</name>
    <name type="common">Californian leech</name>
    <dbReference type="NCBI Taxonomy" id="6412"/>
    <lineage>
        <taxon>Eukaryota</taxon>
        <taxon>Metazoa</taxon>
        <taxon>Spiralia</taxon>
        <taxon>Lophotrochozoa</taxon>
        <taxon>Annelida</taxon>
        <taxon>Clitellata</taxon>
        <taxon>Hirudinea</taxon>
        <taxon>Rhynchobdellida</taxon>
        <taxon>Glossiphoniidae</taxon>
        <taxon>Helobdella</taxon>
    </lineage>
</organism>
<dbReference type="EMBL" id="KB095811">
    <property type="protein sequence ID" value="ESO12690.1"/>
    <property type="molecule type" value="Genomic_DNA"/>
</dbReference>
<dbReference type="PANTHER" id="PTHR14043">
    <property type="entry name" value="CCAAT DISPLACEMENT PROTEIN-RELATED"/>
    <property type="match status" value="1"/>
</dbReference>
<name>T1EIM4_HELRO</name>
<dbReference type="GO" id="GO:0005634">
    <property type="term" value="C:nucleus"/>
    <property type="evidence" value="ECO:0007669"/>
    <property type="project" value="UniProtKB-SubCell"/>
</dbReference>
<evidence type="ECO:0000256" key="2">
    <source>
        <dbReference type="ARBA" id="ARBA00022737"/>
    </source>
</evidence>
<keyword evidence="7" id="KW-0804">Transcription</keyword>
<dbReference type="InterPro" id="IPR010982">
    <property type="entry name" value="Lambda_DNA-bd_dom_sf"/>
</dbReference>
<evidence type="ECO:0000256" key="1">
    <source>
        <dbReference type="ARBA" id="ARBA00004123"/>
    </source>
</evidence>
<dbReference type="GeneID" id="20196424"/>
<keyword evidence="5" id="KW-0238">DNA-binding</keyword>
<evidence type="ECO:0000256" key="6">
    <source>
        <dbReference type="ARBA" id="ARBA00023155"/>
    </source>
</evidence>
<reference evidence="10 12" key="2">
    <citation type="journal article" date="2013" name="Nature">
        <title>Insights into bilaterian evolution from three spiralian genomes.</title>
        <authorList>
            <person name="Simakov O."/>
            <person name="Marletaz F."/>
            <person name="Cho S.J."/>
            <person name="Edsinger-Gonzales E."/>
            <person name="Havlak P."/>
            <person name="Hellsten U."/>
            <person name="Kuo D.H."/>
            <person name="Larsson T."/>
            <person name="Lv J."/>
            <person name="Arendt D."/>
            <person name="Savage R."/>
            <person name="Osoegawa K."/>
            <person name="de Jong P."/>
            <person name="Grimwood J."/>
            <person name="Chapman J.A."/>
            <person name="Shapiro H."/>
            <person name="Aerts A."/>
            <person name="Otillar R.P."/>
            <person name="Terry A.Y."/>
            <person name="Boore J.L."/>
            <person name="Grigoriev I.V."/>
            <person name="Lindberg D.R."/>
            <person name="Seaver E.C."/>
            <person name="Weisblat D.A."/>
            <person name="Putnam N.H."/>
            <person name="Rokhsar D.S."/>
        </authorList>
    </citation>
    <scope>NUCLEOTIDE SEQUENCE</scope>
</reference>
<evidence type="ECO:0000259" key="9">
    <source>
        <dbReference type="PROSITE" id="PS51042"/>
    </source>
</evidence>
<gene>
    <name evidence="11" type="primary">20196424</name>
    <name evidence="10" type="ORF">HELRODRAFT_137665</name>
</gene>
<evidence type="ECO:0000313" key="12">
    <source>
        <dbReference type="Proteomes" id="UP000015101"/>
    </source>
</evidence>
<dbReference type="KEGG" id="hro:HELRODRAFT_137665"/>
<dbReference type="OrthoDB" id="10257567at2759"/>
<keyword evidence="6" id="KW-0371">Homeobox</keyword>
<dbReference type="OMA" id="AENDYMA"/>
<reference evidence="12" key="1">
    <citation type="submission" date="2012-12" db="EMBL/GenBank/DDBJ databases">
        <authorList>
            <person name="Hellsten U."/>
            <person name="Grimwood J."/>
            <person name="Chapman J.A."/>
            <person name="Shapiro H."/>
            <person name="Aerts A."/>
            <person name="Otillar R.P."/>
            <person name="Terry A.Y."/>
            <person name="Boore J.L."/>
            <person name="Simakov O."/>
            <person name="Marletaz F."/>
            <person name="Cho S.-J."/>
            <person name="Edsinger-Gonzales E."/>
            <person name="Havlak P."/>
            <person name="Kuo D.-H."/>
            <person name="Larsson T."/>
            <person name="Lv J."/>
            <person name="Arendt D."/>
            <person name="Savage R."/>
            <person name="Osoegawa K."/>
            <person name="de Jong P."/>
            <person name="Lindberg D.R."/>
            <person name="Seaver E.C."/>
            <person name="Weisblat D.A."/>
            <person name="Putnam N.H."/>
            <person name="Grigoriev I.V."/>
            <person name="Rokhsar D.S."/>
        </authorList>
    </citation>
    <scope>NUCLEOTIDE SEQUENCE</scope>
</reference>
<keyword evidence="3" id="KW-0805">Transcription regulation</keyword>
<evidence type="ECO:0000256" key="8">
    <source>
        <dbReference type="ARBA" id="ARBA00023242"/>
    </source>
</evidence>
<evidence type="ECO:0000256" key="3">
    <source>
        <dbReference type="ARBA" id="ARBA00023015"/>
    </source>
</evidence>
<keyword evidence="4" id="KW-0175">Coiled coil</keyword>
<dbReference type="PANTHER" id="PTHR14043:SF2">
    <property type="entry name" value="HOMEOBOX PROTEIN CUT"/>
    <property type="match status" value="1"/>
</dbReference>
<accession>T1EIM4</accession>
<keyword evidence="8" id="KW-0539">Nucleus</keyword>
<dbReference type="SUPFAM" id="SSF47413">
    <property type="entry name" value="lambda repressor-like DNA-binding domains"/>
    <property type="match status" value="1"/>
</dbReference>
<evidence type="ECO:0000256" key="7">
    <source>
        <dbReference type="ARBA" id="ARBA00023163"/>
    </source>
</evidence>
<dbReference type="CTD" id="20196424"/>
<keyword evidence="2" id="KW-0677">Repeat</keyword>
<dbReference type="SMART" id="SM01109">
    <property type="entry name" value="CUT"/>
    <property type="match status" value="1"/>
</dbReference>
<evidence type="ECO:0000313" key="10">
    <source>
        <dbReference type="EMBL" id="ESO12690.1"/>
    </source>
</evidence>
<dbReference type="InParanoid" id="T1EIM4"/>
<feature type="domain" description="CUT" evidence="9">
    <location>
        <begin position="15"/>
        <end position="97"/>
    </location>
</feature>
<dbReference type="EnsemblMetazoa" id="HelroT137665">
    <property type="protein sequence ID" value="HelroP137665"/>
    <property type="gene ID" value="HelroG137665"/>
</dbReference>
<dbReference type="HOGENOM" id="CLU_180451_1_0_1"/>
<evidence type="ECO:0000313" key="11">
    <source>
        <dbReference type="EnsemblMetazoa" id="HelroP137665"/>
    </source>
</evidence>